<evidence type="ECO:0000256" key="1">
    <source>
        <dbReference type="ARBA" id="ARBA00004127"/>
    </source>
</evidence>
<keyword evidence="3 5" id="KW-1133">Transmembrane helix</keyword>
<feature type="transmembrane region" description="Helical" evidence="5">
    <location>
        <begin position="49"/>
        <end position="71"/>
    </location>
</feature>
<organism evidence="6 7">
    <name type="scientific">Paractinoplanes atraurantiacus</name>
    <dbReference type="NCBI Taxonomy" id="1036182"/>
    <lineage>
        <taxon>Bacteria</taxon>
        <taxon>Bacillati</taxon>
        <taxon>Actinomycetota</taxon>
        <taxon>Actinomycetes</taxon>
        <taxon>Micromonosporales</taxon>
        <taxon>Micromonosporaceae</taxon>
        <taxon>Paractinoplanes</taxon>
    </lineage>
</organism>
<name>A0A285KPD0_9ACTN</name>
<sequence length="172" mass="18813">MDGVRRSLAVTGSATFFALAPGTVAGLVPWLLTRWHPGAPFTHWLPVRLFGIVILLAGTAFLVQAFTRFVVEGLGTPAPTAPPTHLVVGGVYRYVRNPMYLAVTAAILGQALLLWRPVLLVYAAIATATMVAFVLAYEQPALARRFGDEYTAYRRAVPGWWPRLTPWRGDPV</sequence>
<dbReference type="AlphaFoldDB" id="A0A285KPD0"/>
<keyword evidence="2 5" id="KW-0812">Transmembrane</keyword>
<dbReference type="InterPro" id="IPR007318">
    <property type="entry name" value="Phopholipid_MeTrfase"/>
</dbReference>
<reference evidence="6 7" key="1">
    <citation type="submission" date="2017-09" db="EMBL/GenBank/DDBJ databases">
        <authorList>
            <person name="Ehlers B."/>
            <person name="Leendertz F.H."/>
        </authorList>
    </citation>
    <scope>NUCLEOTIDE SEQUENCE [LARGE SCALE GENOMIC DNA]</scope>
    <source>
        <strain evidence="6 7">CGMCC 4.6857</strain>
    </source>
</reference>
<evidence type="ECO:0000256" key="5">
    <source>
        <dbReference type="SAM" id="Phobius"/>
    </source>
</evidence>
<evidence type="ECO:0000256" key="3">
    <source>
        <dbReference type="ARBA" id="ARBA00022989"/>
    </source>
</evidence>
<comment type="subcellular location">
    <subcellularLocation>
        <location evidence="1">Endomembrane system</location>
        <topology evidence="1">Multi-pass membrane protein</topology>
    </subcellularLocation>
</comment>
<dbReference type="GO" id="GO:0012505">
    <property type="term" value="C:endomembrane system"/>
    <property type="evidence" value="ECO:0007669"/>
    <property type="project" value="UniProtKB-SubCell"/>
</dbReference>
<dbReference type="GO" id="GO:0008168">
    <property type="term" value="F:methyltransferase activity"/>
    <property type="evidence" value="ECO:0007669"/>
    <property type="project" value="UniProtKB-KW"/>
</dbReference>
<dbReference type="GO" id="GO:0032259">
    <property type="term" value="P:methylation"/>
    <property type="evidence" value="ECO:0007669"/>
    <property type="project" value="UniProtKB-KW"/>
</dbReference>
<dbReference type="Pfam" id="PF04191">
    <property type="entry name" value="PEMT"/>
    <property type="match status" value="1"/>
</dbReference>
<keyword evidence="6" id="KW-0808">Transferase</keyword>
<proteinExistence type="predicted"/>
<evidence type="ECO:0000313" key="7">
    <source>
        <dbReference type="Proteomes" id="UP000219612"/>
    </source>
</evidence>
<dbReference type="Proteomes" id="UP000219612">
    <property type="component" value="Unassembled WGS sequence"/>
</dbReference>
<gene>
    <name evidence="6" type="ORF">SAMN05421748_1522</name>
</gene>
<keyword evidence="7" id="KW-1185">Reference proteome</keyword>
<feature type="transmembrane region" description="Helical" evidence="5">
    <location>
        <begin position="119"/>
        <end position="137"/>
    </location>
</feature>
<accession>A0A285KPD0</accession>
<evidence type="ECO:0000256" key="4">
    <source>
        <dbReference type="ARBA" id="ARBA00023136"/>
    </source>
</evidence>
<keyword evidence="6" id="KW-0489">Methyltransferase</keyword>
<dbReference type="EMBL" id="OBDY01000052">
    <property type="protein sequence ID" value="SNY74475.1"/>
    <property type="molecule type" value="Genomic_DNA"/>
</dbReference>
<dbReference type="Gene3D" id="1.20.120.1630">
    <property type="match status" value="1"/>
</dbReference>
<evidence type="ECO:0000256" key="2">
    <source>
        <dbReference type="ARBA" id="ARBA00022692"/>
    </source>
</evidence>
<evidence type="ECO:0000313" key="6">
    <source>
        <dbReference type="EMBL" id="SNY74475.1"/>
    </source>
</evidence>
<protein>
    <submittedName>
        <fullName evidence="6">Protein-S-isoprenylcysteine O-methyltransferase Ste14</fullName>
    </submittedName>
</protein>
<keyword evidence="4 5" id="KW-0472">Membrane</keyword>